<protein>
    <submittedName>
        <fullName evidence="2">Uncharacterized protein</fullName>
    </submittedName>
</protein>
<evidence type="ECO:0000313" key="2">
    <source>
        <dbReference type="EMBL" id="GJT35244.1"/>
    </source>
</evidence>
<feature type="compositionally biased region" description="Acidic residues" evidence="1">
    <location>
        <begin position="71"/>
        <end position="80"/>
    </location>
</feature>
<feature type="region of interest" description="Disordered" evidence="1">
    <location>
        <begin position="61"/>
        <end position="94"/>
    </location>
</feature>
<organism evidence="2 3">
    <name type="scientific">Tanacetum coccineum</name>
    <dbReference type="NCBI Taxonomy" id="301880"/>
    <lineage>
        <taxon>Eukaryota</taxon>
        <taxon>Viridiplantae</taxon>
        <taxon>Streptophyta</taxon>
        <taxon>Embryophyta</taxon>
        <taxon>Tracheophyta</taxon>
        <taxon>Spermatophyta</taxon>
        <taxon>Magnoliopsida</taxon>
        <taxon>eudicotyledons</taxon>
        <taxon>Gunneridae</taxon>
        <taxon>Pentapetalae</taxon>
        <taxon>asterids</taxon>
        <taxon>campanulids</taxon>
        <taxon>Asterales</taxon>
        <taxon>Asteraceae</taxon>
        <taxon>Asteroideae</taxon>
        <taxon>Anthemideae</taxon>
        <taxon>Anthemidinae</taxon>
        <taxon>Tanacetum</taxon>
    </lineage>
</organism>
<gene>
    <name evidence="2" type="ORF">Tco_0925663</name>
</gene>
<evidence type="ECO:0000313" key="3">
    <source>
        <dbReference type="Proteomes" id="UP001151760"/>
    </source>
</evidence>
<accession>A0ABQ5DEJ2</accession>
<dbReference type="EMBL" id="BQNB010015033">
    <property type="protein sequence ID" value="GJT35244.1"/>
    <property type="molecule type" value="Genomic_DNA"/>
</dbReference>
<comment type="caution">
    <text evidence="2">The sequence shown here is derived from an EMBL/GenBank/DDBJ whole genome shotgun (WGS) entry which is preliminary data.</text>
</comment>
<reference evidence="2" key="2">
    <citation type="submission" date="2022-01" db="EMBL/GenBank/DDBJ databases">
        <authorList>
            <person name="Yamashiro T."/>
            <person name="Shiraishi A."/>
            <person name="Satake H."/>
            <person name="Nakayama K."/>
        </authorList>
    </citation>
    <scope>NUCLEOTIDE SEQUENCE</scope>
</reference>
<sequence length="94" mass="10789">MKKLEQTIKTSKARRRAKIVISEDEDAEEDYSKQGKKISNIDKDPTISSVQDEEITWFQEDTEVQEKQSDDTEILLEEEEPTKLVEDLGSGEKG</sequence>
<evidence type="ECO:0000256" key="1">
    <source>
        <dbReference type="SAM" id="MobiDB-lite"/>
    </source>
</evidence>
<proteinExistence type="predicted"/>
<feature type="region of interest" description="Disordered" evidence="1">
    <location>
        <begin position="24"/>
        <end position="47"/>
    </location>
</feature>
<reference evidence="2" key="1">
    <citation type="journal article" date="2022" name="Int. J. Mol. Sci.">
        <title>Draft Genome of Tanacetum Coccineum: Genomic Comparison of Closely Related Tanacetum-Family Plants.</title>
        <authorList>
            <person name="Yamashiro T."/>
            <person name="Shiraishi A."/>
            <person name="Nakayama K."/>
            <person name="Satake H."/>
        </authorList>
    </citation>
    <scope>NUCLEOTIDE SEQUENCE</scope>
</reference>
<feature type="compositionally biased region" description="Basic and acidic residues" evidence="1">
    <location>
        <begin position="81"/>
        <end position="94"/>
    </location>
</feature>
<keyword evidence="3" id="KW-1185">Reference proteome</keyword>
<dbReference type="Proteomes" id="UP001151760">
    <property type="component" value="Unassembled WGS sequence"/>
</dbReference>
<name>A0ABQ5DEJ2_9ASTR</name>